<gene>
    <name evidence="1" type="ORF">CLW00_102265</name>
</gene>
<keyword evidence="2" id="KW-1185">Reference proteome</keyword>
<comment type="caution">
    <text evidence="1">The sequence shown here is derived from an EMBL/GenBank/DDBJ whole genome shotgun (WGS) entry which is preliminary data.</text>
</comment>
<evidence type="ECO:0000313" key="1">
    <source>
        <dbReference type="EMBL" id="PRY89789.1"/>
    </source>
</evidence>
<dbReference type="RefSeq" id="WP_106132679.1">
    <property type="nucleotide sequence ID" value="NZ_PVTR01000002.1"/>
</dbReference>
<name>A0A2T0WSW8_9BACT</name>
<evidence type="ECO:0008006" key="3">
    <source>
        <dbReference type="Google" id="ProtNLM"/>
    </source>
</evidence>
<dbReference type="AlphaFoldDB" id="A0A2T0WSW8"/>
<sequence length="173" mass="19618">MTKETIILSDLKYFQELIYGKCGLMLKNLTLSTESVDYSACSFELDGKKIQYRVSKITPRKGGQFVTVWKRNKNGITEPFDTLDQIEFIIITSQSGENLGQFIFPKSVLVQKGIMSKNGKGGKRGIRVYPPWDIVTSKQGKKTQDWQNEYFIESGSISDIALVKVLFEKANKT</sequence>
<reference evidence="1 2" key="1">
    <citation type="submission" date="2018-03" db="EMBL/GenBank/DDBJ databases">
        <title>Genomic Encyclopedia of Archaeal and Bacterial Type Strains, Phase II (KMG-II): from individual species to whole genera.</title>
        <authorList>
            <person name="Goeker M."/>
        </authorList>
    </citation>
    <scope>NUCLEOTIDE SEQUENCE [LARGE SCALE GENOMIC DNA]</scope>
    <source>
        <strain evidence="1 2">DSM 27929</strain>
    </source>
</reference>
<proteinExistence type="predicted"/>
<dbReference type="EMBL" id="PVTR01000002">
    <property type="protein sequence ID" value="PRY89789.1"/>
    <property type="molecule type" value="Genomic_DNA"/>
</dbReference>
<dbReference type="Pfam" id="PF08877">
    <property type="entry name" value="MepB-like"/>
    <property type="match status" value="1"/>
</dbReference>
<dbReference type="Proteomes" id="UP000238157">
    <property type="component" value="Unassembled WGS sequence"/>
</dbReference>
<dbReference type="Gene3D" id="3.40.1350.140">
    <property type="entry name" value="MepB-like"/>
    <property type="match status" value="1"/>
</dbReference>
<dbReference type="OrthoDB" id="4954833at2"/>
<protein>
    <recommendedName>
        <fullName evidence="3">MepB protein</fullName>
    </recommendedName>
</protein>
<dbReference type="InterPro" id="IPR038231">
    <property type="entry name" value="MepB-like_sf"/>
</dbReference>
<dbReference type="InterPro" id="IPR011235">
    <property type="entry name" value="MepB-like"/>
</dbReference>
<evidence type="ECO:0000313" key="2">
    <source>
        <dbReference type="Proteomes" id="UP000238157"/>
    </source>
</evidence>
<dbReference type="PIRSF" id="PIRSF032285">
    <property type="entry name" value="UCP032285"/>
    <property type="match status" value="1"/>
</dbReference>
<accession>A0A2T0WSW8</accession>
<organism evidence="1 2">
    <name type="scientific">Mongoliibacter ruber</name>
    <dbReference type="NCBI Taxonomy" id="1750599"/>
    <lineage>
        <taxon>Bacteria</taxon>
        <taxon>Pseudomonadati</taxon>
        <taxon>Bacteroidota</taxon>
        <taxon>Cytophagia</taxon>
        <taxon>Cytophagales</taxon>
        <taxon>Cyclobacteriaceae</taxon>
        <taxon>Mongoliibacter</taxon>
    </lineage>
</organism>